<proteinExistence type="predicted"/>
<dbReference type="PANTHER" id="PTHR44259">
    <property type="entry name" value="OS07G0183000 PROTEIN-RELATED"/>
    <property type="match status" value="1"/>
</dbReference>
<evidence type="ECO:0000313" key="3">
    <source>
        <dbReference type="Proteomes" id="UP001161247"/>
    </source>
</evidence>
<dbReference type="AlphaFoldDB" id="A0AAV1C5X6"/>
<gene>
    <name evidence="2" type="ORF">OLC1_LOCUS2426</name>
</gene>
<protein>
    <submittedName>
        <fullName evidence="2">OLC1v1024948C1</fullName>
    </submittedName>
</protein>
<dbReference type="InterPro" id="IPR050942">
    <property type="entry name" value="F-box_BR-signaling"/>
</dbReference>
<evidence type="ECO:0000259" key="1">
    <source>
        <dbReference type="Pfam" id="PF03478"/>
    </source>
</evidence>
<dbReference type="InterPro" id="IPR005174">
    <property type="entry name" value="KIB1-4_b-propeller"/>
</dbReference>
<organism evidence="2 3">
    <name type="scientific">Oldenlandia corymbosa var. corymbosa</name>
    <dbReference type="NCBI Taxonomy" id="529605"/>
    <lineage>
        <taxon>Eukaryota</taxon>
        <taxon>Viridiplantae</taxon>
        <taxon>Streptophyta</taxon>
        <taxon>Embryophyta</taxon>
        <taxon>Tracheophyta</taxon>
        <taxon>Spermatophyta</taxon>
        <taxon>Magnoliopsida</taxon>
        <taxon>eudicotyledons</taxon>
        <taxon>Gunneridae</taxon>
        <taxon>Pentapetalae</taxon>
        <taxon>asterids</taxon>
        <taxon>lamiids</taxon>
        <taxon>Gentianales</taxon>
        <taxon>Rubiaceae</taxon>
        <taxon>Rubioideae</taxon>
        <taxon>Spermacoceae</taxon>
        <taxon>Hedyotis-Oldenlandia complex</taxon>
        <taxon>Oldenlandia</taxon>
    </lineage>
</organism>
<dbReference type="PANTHER" id="PTHR44259:SF108">
    <property type="entry name" value="F-BOX PROTEIN SKIP23-LIKE"/>
    <property type="match status" value="1"/>
</dbReference>
<dbReference type="Pfam" id="PF03478">
    <property type="entry name" value="Beta-prop_KIB1-4"/>
    <property type="match status" value="1"/>
</dbReference>
<sequence>MEPVRDWSTLIHEILEEIAKRILVVEDFMTFRGVCASLQAPATKDKFVQSLTGVPLLMLAEKGRNDEREFYSLLRRKIVMRLPLPEMKGKKCVEAGFEWFLTVSEPGEIDLFNPRTCSQIQLPNCTAFPDFCNCKRKQLYKYTFMSRAALSANPSHMSDFVVTVIYHAGTSLGFWRSGDLVWTKVEENTSDSFWWDIIHSNGKFFAITASGGVCVWDESSPFVNVAQSAQTEDTVARFVRVARVLFSIDVQLVDRREAYLVESSSGDLLVITRDGIKHREYLMYGVTNFKVIRLDLTKCKWEEISNLGMDAIFVGHSSATSIVASAFSDVIKANCIYFTDDCFQSYAFENRCGRGGGRFGVGGGEDMGIYNLEHGTITRFFSDILLSLSFICPSVWISF</sequence>
<dbReference type="Proteomes" id="UP001161247">
    <property type="component" value="Chromosome 1"/>
</dbReference>
<feature type="domain" description="KIB1-4 beta-propeller" evidence="1">
    <location>
        <begin position="70"/>
        <end position="371"/>
    </location>
</feature>
<evidence type="ECO:0000313" key="2">
    <source>
        <dbReference type="EMBL" id="CAI9090222.1"/>
    </source>
</evidence>
<accession>A0AAV1C5X6</accession>
<dbReference type="EMBL" id="OX459118">
    <property type="protein sequence ID" value="CAI9090222.1"/>
    <property type="molecule type" value="Genomic_DNA"/>
</dbReference>
<reference evidence="2" key="1">
    <citation type="submission" date="2023-03" db="EMBL/GenBank/DDBJ databases">
        <authorList>
            <person name="Julca I."/>
        </authorList>
    </citation>
    <scope>NUCLEOTIDE SEQUENCE</scope>
</reference>
<name>A0AAV1C5X6_OLDCO</name>
<keyword evidence="3" id="KW-1185">Reference proteome</keyword>